<sequence length="138" mass="15691">MMKHINFSHINYSIELFKQLQLFKKTDEYEQDINYQKNVSTLYNITLEKSIRLRSNSGSSNSNSNNSSSTSTSTGPNPSSQKSGNLSGNLKSRQNMVKFISNDDTDATTDHQLRIPQAQLLISMRCSNFDNKQFLDNN</sequence>
<reference evidence="2" key="1">
    <citation type="submission" date="2020-11" db="EMBL/GenBank/DDBJ databases">
        <title>Kefir isolates.</title>
        <authorList>
            <person name="Marcisauskas S."/>
            <person name="Kim Y."/>
            <person name="Blasche S."/>
        </authorList>
    </citation>
    <scope>NUCLEOTIDE SEQUENCE</scope>
    <source>
        <strain evidence="2">Olga-1</strain>
    </source>
</reference>
<gene>
    <name evidence="2" type="ORF">C6P40_003542</name>
</gene>
<proteinExistence type="predicted"/>
<dbReference type="Proteomes" id="UP000697127">
    <property type="component" value="Unassembled WGS sequence"/>
</dbReference>
<organism evidence="2 3">
    <name type="scientific">Pichia californica</name>
    <dbReference type="NCBI Taxonomy" id="460514"/>
    <lineage>
        <taxon>Eukaryota</taxon>
        <taxon>Fungi</taxon>
        <taxon>Dikarya</taxon>
        <taxon>Ascomycota</taxon>
        <taxon>Saccharomycotina</taxon>
        <taxon>Pichiomycetes</taxon>
        <taxon>Pichiales</taxon>
        <taxon>Pichiaceae</taxon>
        <taxon>Pichia</taxon>
    </lineage>
</organism>
<evidence type="ECO:0000256" key="1">
    <source>
        <dbReference type="SAM" id="MobiDB-lite"/>
    </source>
</evidence>
<comment type="caution">
    <text evidence="2">The sequence shown here is derived from an EMBL/GenBank/DDBJ whole genome shotgun (WGS) entry which is preliminary data.</text>
</comment>
<dbReference type="AlphaFoldDB" id="A0A9P6WQ66"/>
<protein>
    <submittedName>
        <fullName evidence="2">Uncharacterized protein</fullName>
    </submittedName>
</protein>
<feature type="compositionally biased region" description="Polar residues" evidence="1">
    <location>
        <begin position="81"/>
        <end position="95"/>
    </location>
</feature>
<feature type="compositionally biased region" description="Low complexity" evidence="1">
    <location>
        <begin position="55"/>
        <end position="80"/>
    </location>
</feature>
<feature type="region of interest" description="Disordered" evidence="1">
    <location>
        <begin position="54"/>
        <end position="98"/>
    </location>
</feature>
<dbReference type="EMBL" id="PUHW01000040">
    <property type="protein sequence ID" value="KAG0690232.1"/>
    <property type="molecule type" value="Genomic_DNA"/>
</dbReference>
<name>A0A9P6WQ66_9ASCO</name>
<accession>A0A9P6WQ66</accession>
<evidence type="ECO:0000313" key="2">
    <source>
        <dbReference type="EMBL" id="KAG0690232.1"/>
    </source>
</evidence>
<evidence type="ECO:0000313" key="3">
    <source>
        <dbReference type="Proteomes" id="UP000697127"/>
    </source>
</evidence>
<keyword evidence="3" id="KW-1185">Reference proteome</keyword>